<name>A0A5Q4ZJ37_9BURK</name>
<dbReference type="KEGG" id="pdio:PDMSB3_0264.1"/>
<feature type="region of interest" description="Disordered" evidence="1">
    <location>
        <begin position="49"/>
        <end position="115"/>
    </location>
</feature>
<dbReference type="PROSITE" id="PS51257">
    <property type="entry name" value="PROKAR_LIPOPROTEIN"/>
    <property type="match status" value="1"/>
</dbReference>
<accession>A0A5Q4ZJ37</accession>
<dbReference type="AlphaFoldDB" id="A0A5Q4ZJ37"/>
<evidence type="ECO:0000313" key="2">
    <source>
        <dbReference type="EMBL" id="VVD31567.1"/>
    </source>
</evidence>
<keyword evidence="3" id="KW-1185">Reference proteome</keyword>
<protein>
    <submittedName>
        <fullName evidence="2">Uncharacterized protein</fullName>
    </submittedName>
</protein>
<gene>
    <name evidence="2" type="ORF">PDMSB3_0264</name>
</gene>
<dbReference type="EMBL" id="LR699554">
    <property type="protein sequence ID" value="VVD31567.1"/>
    <property type="molecule type" value="Genomic_DNA"/>
</dbReference>
<feature type="compositionally biased region" description="Polar residues" evidence="1">
    <location>
        <begin position="105"/>
        <end position="115"/>
    </location>
</feature>
<evidence type="ECO:0000256" key="1">
    <source>
        <dbReference type="SAM" id="MobiDB-lite"/>
    </source>
</evidence>
<evidence type="ECO:0000313" key="3">
    <source>
        <dbReference type="Proteomes" id="UP000325811"/>
    </source>
</evidence>
<organism evidence="2 3">
    <name type="scientific">Paraburkholderia dioscoreae</name>
    <dbReference type="NCBI Taxonomy" id="2604047"/>
    <lineage>
        <taxon>Bacteria</taxon>
        <taxon>Pseudomonadati</taxon>
        <taxon>Pseudomonadota</taxon>
        <taxon>Betaproteobacteria</taxon>
        <taxon>Burkholderiales</taxon>
        <taxon>Burkholderiaceae</taxon>
        <taxon>Paraburkholderia</taxon>
    </lineage>
</organism>
<dbReference type="Proteomes" id="UP000325811">
    <property type="component" value="Chromosome II"/>
</dbReference>
<proteinExistence type="predicted"/>
<sequence>MLRILKNPVAWIADLPVRVSPYTHASFQGCPADPERVGEQGGSGCIARAAEASPAPRVNLSNRSPTHEKESNRRCGCRIVRFRRSRTKQRDPVWSAGRRPDLHQQRQPQLQVGSR</sequence>
<reference evidence="2 3" key="1">
    <citation type="submission" date="2019-08" db="EMBL/GenBank/DDBJ databases">
        <authorList>
            <person name="Herpell B J."/>
        </authorList>
    </citation>
    <scope>NUCLEOTIDE SEQUENCE [LARGE SCALE GENOMIC DNA]</scope>
    <source>
        <strain evidence="3">Msb3</strain>
    </source>
</reference>